<keyword evidence="4" id="KW-1003">Cell membrane</keyword>
<evidence type="ECO:0000256" key="11">
    <source>
        <dbReference type="ARBA" id="ARBA00023214"/>
    </source>
</evidence>
<comment type="subcellular location">
    <subcellularLocation>
        <location evidence="1 13">Cell membrane</location>
        <topology evidence="1 13">Multi-pass membrane protein</topology>
    </subcellularLocation>
</comment>
<evidence type="ECO:0000256" key="4">
    <source>
        <dbReference type="ARBA" id="ARBA00022475"/>
    </source>
</evidence>
<dbReference type="GO" id="GO:0005229">
    <property type="term" value="F:intracellularly calcium-gated chloride channel activity"/>
    <property type="evidence" value="ECO:0007669"/>
    <property type="project" value="TreeGrafter"/>
</dbReference>
<keyword evidence="3 13" id="KW-0813">Transport</keyword>
<feature type="compositionally biased region" description="Low complexity" evidence="14">
    <location>
        <begin position="120"/>
        <end position="136"/>
    </location>
</feature>
<evidence type="ECO:0000256" key="3">
    <source>
        <dbReference type="ARBA" id="ARBA00022448"/>
    </source>
</evidence>
<dbReference type="InterPro" id="IPR006990">
    <property type="entry name" value="Tweety"/>
</dbReference>
<feature type="non-terminal residue" evidence="15">
    <location>
        <position position="1"/>
    </location>
</feature>
<evidence type="ECO:0000313" key="16">
    <source>
        <dbReference type="Proteomes" id="UP000531938"/>
    </source>
</evidence>
<proteinExistence type="inferred from homology"/>
<evidence type="ECO:0000256" key="13">
    <source>
        <dbReference type="RuleBase" id="RU361114"/>
    </source>
</evidence>
<keyword evidence="6 13" id="KW-1133">Transmembrane helix</keyword>
<comment type="similarity">
    <text evidence="2 13">Belongs to the tweety family.</text>
</comment>
<name>A0A7K7ARA2_9AVES</name>
<feature type="compositionally biased region" description="Pro residues" evidence="14">
    <location>
        <begin position="107"/>
        <end position="119"/>
    </location>
</feature>
<keyword evidence="9 13" id="KW-0869">Chloride channel</keyword>
<keyword evidence="12 13" id="KW-0407">Ion channel</keyword>
<keyword evidence="8 13" id="KW-0472">Membrane</keyword>
<evidence type="ECO:0000256" key="14">
    <source>
        <dbReference type="SAM" id="MobiDB-lite"/>
    </source>
</evidence>
<evidence type="ECO:0000256" key="10">
    <source>
        <dbReference type="ARBA" id="ARBA00023180"/>
    </source>
</evidence>
<keyword evidence="5 13" id="KW-0812">Transmembrane</keyword>
<evidence type="ECO:0000256" key="7">
    <source>
        <dbReference type="ARBA" id="ARBA00023065"/>
    </source>
</evidence>
<keyword evidence="7 13" id="KW-0406">Ion transport</keyword>
<comment type="caution">
    <text evidence="15">The sequence shown here is derived from an EMBL/GenBank/DDBJ whole genome shotgun (WGS) entry which is preliminary data.</text>
</comment>
<dbReference type="Pfam" id="PF04906">
    <property type="entry name" value="Tweety"/>
    <property type="match status" value="3"/>
</dbReference>
<reference evidence="15 16" key="1">
    <citation type="submission" date="2019-09" db="EMBL/GenBank/DDBJ databases">
        <title>Bird 10,000 Genomes (B10K) Project - Family phase.</title>
        <authorList>
            <person name="Zhang G."/>
        </authorList>
    </citation>
    <scope>NUCLEOTIDE SEQUENCE [LARGE SCALE GENOMIC DNA]</scope>
    <source>
        <strain evidence="15">B10K-MSB-03</strain>
    </source>
</reference>
<dbReference type="PANTHER" id="PTHR12424">
    <property type="entry name" value="TWEETY-RELATED"/>
    <property type="match status" value="1"/>
</dbReference>
<dbReference type="AlphaFoldDB" id="A0A7K7ARA2"/>
<accession>A0A7K7ARA2</accession>
<organism evidence="15 16">
    <name type="scientific">Nothoprocta ornata</name>
    <dbReference type="NCBI Taxonomy" id="83376"/>
    <lineage>
        <taxon>Eukaryota</taxon>
        <taxon>Metazoa</taxon>
        <taxon>Chordata</taxon>
        <taxon>Craniata</taxon>
        <taxon>Vertebrata</taxon>
        <taxon>Euteleostomi</taxon>
        <taxon>Archelosauria</taxon>
        <taxon>Archosauria</taxon>
        <taxon>Dinosauria</taxon>
        <taxon>Saurischia</taxon>
        <taxon>Theropoda</taxon>
        <taxon>Coelurosauria</taxon>
        <taxon>Aves</taxon>
        <taxon>Palaeognathae</taxon>
        <taxon>Tinamiformes</taxon>
        <taxon>Tinamidae</taxon>
        <taxon>Nothoprocta</taxon>
    </lineage>
</organism>
<feature type="region of interest" description="Disordered" evidence="14">
    <location>
        <begin position="103"/>
        <end position="136"/>
    </location>
</feature>
<feature type="transmembrane region" description="Helical" evidence="13">
    <location>
        <begin position="6"/>
        <end position="25"/>
    </location>
</feature>
<feature type="transmembrane region" description="Helical" evidence="13">
    <location>
        <begin position="166"/>
        <end position="187"/>
    </location>
</feature>
<dbReference type="Proteomes" id="UP000531938">
    <property type="component" value="Unassembled WGS sequence"/>
</dbReference>
<feature type="transmembrane region" description="Helical" evidence="13">
    <location>
        <begin position="194"/>
        <end position="215"/>
    </location>
</feature>
<keyword evidence="11 13" id="KW-0868">Chloride</keyword>
<evidence type="ECO:0000256" key="5">
    <source>
        <dbReference type="ARBA" id="ARBA00022692"/>
    </source>
</evidence>
<evidence type="ECO:0000313" key="15">
    <source>
        <dbReference type="EMBL" id="NWX98700.1"/>
    </source>
</evidence>
<feature type="non-terminal residue" evidence="15">
    <location>
        <position position="507"/>
    </location>
</feature>
<dbReference type="GO" id="GO:0072320">
    <property type="term" value="F:volume-sensitive chloride channel activity"/>
    <property type="evidence" value="ECO:0007669"/>
    <property type="project" value="TreeGrafter"/>
</dbReference>
<evidence type="ECO:0000256" key="12">
    <source>
        <dbReference type="ARBA" id="ARBA00023303"/>
    </source>
</evidence>
<evidence type="ECO:0000256" key="2">
    <source>
        <dbReference type="ARBA" id="ARBA00009849"/>
    </source>
</evidence>
<feature type="transmembrane region" description="Helical" evidence="13">
    <location>
        <begin position="45"/>
        <end position="66"/>
    </location>
</feature>
<protein>
    <recommendedName>
        <fullName evidence="13">Protein tweety homolog</fullName>
    </recommendedName>
</protein>
<sequence length="507" mass="54190">SLLFLALVAAVCLGLNLLFLTAYLICLCCCKRDAEPQSKRPDSCCVTWTAVVAGLVCCAAVGAGFYGNSEANDGVYQLLYALDSANHTLSAIDALVGEGTRRRALPNPNPHPNPSPWPSPRRSIPGARAPSRAAAGDVSPAERAFVHGGVGAARRVPPGFGCRAGWLAYLLFFILVLAVCLLACLALAKRSRCLLSTMLCCGLLTLILSWASAAVDLAAAVGTSDFCVAPDKFLLNVTESELSTEVLHYYVYCEQSRSSPFQQALTVLQRSLTTMQAQTQALLQLALPLFPAAEPELLAAQRLLNASESSLQRLTALLDCRGLHKVSGAGPGRAAPGRTLSRALPQDYLDALLGVCYDGVEGLLYLLLFSLLVAAAFSTVTCAAPRAWRHLAPRERRYDDMAEEDPFNPQARRIAAHNPARGQLRSFCSYSSSLGSQSSLHPPAQTISNAPVSEYMNQAALFGGNPRYENVPLIGRGSPPPTYSPSMRATYLSVGEERARHGGAEPR</sequence>
<evidence type="ECO:0000256" key="6">
    <source>
        <dbReference type="ARBA" id="ARBA00022989"/>
    </source>
</evidence>
<dbReference type="PANTHER" id="PTHR12424:SF6">
    <property type="entry name" value="PROTEIN TWEETY HOMOLOG 2"/>
    <property type="match status" value="1"/>
</dbReference>
<comment type="function">
    <text evidence="13">Probable chloride channel.</text>
</comment>
<feature type="transmembrane region" description="Helical" evidence="13">
    <location>
        <begin position="363"/>
        <end position="388"/>
    </location>
</feature>
<gene>
    <name evidence="15" type="primary">Ttyh2</name>
    <name evidence="15" type="ORF">NOTORN_R03329</name>
</gene>
<keyword evidence="10" id="KW-0325">Glycoprotein</keyword>
<dbReference type="GO" id="GO:0005886">
    <property type="term" value="C:plasma membrane"/>
    <property type="evidence" value="ECO:0007669"/>
    <property type="project" value="UniProtKB-SubCell"/>
</dbReference>
<evidence type="ECO:0000256" key="9">
    <source>
        <dbReference type="ARBA" id="ARBA00023173"/>
    </source>
</evidence>
<dbReference type="GO" id="GO:0034707">
    <property type="term" value="C:chloride channel complex"/>
    <property type="evidence" value="ECO:0007669"/>
    <property type="project" value="UniProtKB-UniRule"/>
</dbReference>
<evidence type="ECO:0000256" key="1">
    <source>
        <dbReference type="ARBA" id="ARBA00004651"/>
    </source>
</evidence>
<dbReference type="EMBL" id="VZSH01000038">
    <property type="protein sequence ID" value="NWX98700.1"/>
    <property type="molecule type" value="Genomic_DNA"/>
</dbReference>
<keyword evidence="16" id="KW-1185">Reference proteome</keyword>
<evidence type="ECO:0000256" key="8">
    <source>
        <dbReference type="ARBA" id="ARBA00023136"/>
    </source>
</evidence>